<proteinExistence type="predicted"/>
<name>A0A1P7YWD8_9EUPU</name>
<reference evidence="2" key="1">
    <citation type="submission" date="2015-01" db="EMBL/GenBank/DDBJ databases">
        <title>Complete mitochondrial genome of Vaginulus alte (Gastropoda: Pulmonata: Systellommatophora: Veronicellidae).</title>
        <authorList>
            <person name="Liu C."/>
            <person name="Shen H.D."/>
        </authorList>
    </citation>
    <scope>NUCLEOTIDE SEQUENCE</scope>
</reference>
<keyword evidence="2" id="KW-0496">Mitochondrion</keyword>
<organism evidence="2">
    <name type="scientific">Eleutherocaulis alte</name>
    <dbReference type="NCBI Taxonomy" id="74076"/>
    <lineage>
        <taxon>Eukaryota</taxon>
        <taxon>Metazoa</taxon>
        <taxon>Spiralia</taxon>
        <taxon>Lophotrochozoa</taxon>
        <taxon>Mollusca</taxon>
        <taxon>Gastropoda</taxon>
        <taxon>Heterobranchia</taxon>
        <taxon>Euthyneura</taxon>
        <taxon>Panpulmonata</taxon>
        <taxon>Eupulmonata</taxon>
        <taxon>Systellommatophora</taxon>
        <taxon>Veronicelloidea</taxon>
        <taxon>Veronicellidae</taxon>
        <taxon>Eleutherocaulis</taxon>
    </lineage>
</organism>
<keyword evidence="1" id="KW-1133">Transmembrane helix</keyword>
<keyword evidence="1" id="KW-0812">Transmembrane</keyword>
<dbReference type="AlphaFoldDB" id="A0A1P7YWD8"/>
<geneLocation type="mitochondrion" evidence="2"/>
<dbReference type="EMBL" id="KP635441">
    <property type="protein sequence ID" value="AKM99603.1"/>
    <property type="molecule type" value="Genomic_DNA"/>
</dbReference>
<evidence type="ECO:0000313" key="2">
    <source>
        <dbReference type="EMBL" id="AKM99603.1"/>
    </source>
</evidence>
<feature type="transmembrane region" description="Helical" evidence="1">
    <location>
        <begin position="57"/>
        <end position="78"/>
    </location>
</feature>
<keyword evidence="1" id="KW-0472">Membrane</keyword>
<accession>A0A1P7YWD8</accession>
<sequence>MYMNKTNKPPMKIKKSNMAHHEFVMVTTLEHKTTPNKSKKSNAFNGTSQISKDIKMVLEVMITMVITSEIITLMNLQFPKLMF</sequence>
<evidence type="ECO:0000256" key="1">
    <source>
        <dbReference type="SAM" id="Phobius"/>
    </source>
</evidence>
<gene>
    <name evidence="2" type="primary">ND6</name>
</gene>
<protein>
    <submittedName>
        <fullName evidence="2">NADH dehydrogenase subunit 6</fullName>
    </submittedName>
</protein>